<comment type="caution">
    <text evidence="11">The sequence shown here is derived from an EMBL/GenBank/DDBJ whole genome shotgun (WGS) entry which is preliminary data.</text>
</comment>
<gene>
    <name evidence="9 11" type="primary">lspA</name>
    <name evidence="11" type="ORF">E6C55_29115</name>
</gene>
<evidence type="ECO:0000256" key="3">
    <source>
        <dbReference type="ARBA" id="ARBA00022670"/>
    </source>
</evidence>
<evidence type="ECO:0000256" key="4">
    <source>
        <dbReference type="ARBA" id="ARBA00022692"/>
    </source>
</evidence>
<evidence type="ECO:0000256" key="9">
    <source>
        <dbReference type="HAMAP-Rule" id="MF_00161"/>
    </source>
</evidence>
<evidence type="ECO:0000256" key="8">
    <source>
        <dbReference type="ARBA" id="ARBA00023136"/>
    </source>
</evidence>
<evidence type="ECO:0000313" key="12">
    <source>
        <dbReference type="Proteomes" id="UP000310636"/>
    </source>
</evidence>
<dbReference type="GO" id="GO:0004190">
    <property type="term" value="F:aspartic-type endopeptidase activity"/>
    <property type="evidence" value="ECO:0007669"/>
    <property type="project" value="UniProtKB-UniRule"/>
</dbReference>
<evidence type="ECO:0000256" key="7">
    <source>
        <dbReference type="ARBA" id="ARBA00022989"/>
    </source>
</evidence>
<comment type="function">
    <text evidence="9">This protein specifically catalyzes the removal of signal peptides from prolipoproteins.</text>
</comment>
<feature type="active site" evidence="9">
    <location>
        <position position="171"/>
    </location>
</feature>
<evidence type="ECO:0000256" key="6">
    <source>
        <dbReference type="ARBA" id="ARBA00022801"/>
    </source>
</evidence>
<comment type="catalytic activity">
    <reaction evidence="9">
        <text>Release of signal peptides from bacterial membrane prolipoproteins. Hydrolyzes -Xaa-Yaa-Zaa-|-(S,diacylglyceryl)Cys-, in which Xaa is hydrophobic (preferably Leu), and Yaa (Ala or Ser) and Zaa (Gly or Ala) have small, neutral side chains.</text>
        <dbReference type="EC" id="3.4.23.36"/>
    </reaction>
</comment>
<comment type="subcellular location">
    <subcellularLocation>
        <location evidence="9">Cell membrane</location>
        <topology evidence="9">Multi-pass membrane protein</topology>
    </subcellularLocation>
</comment>
<comment type="similarity">
    <text evidence="1 9 10">Belongs to the peptidase A8 family.</text>
</comment>
<evidence type="ECO:0000256" key="10">
    <source>
        <dbReference type="RuleBase" id="RU004181"/>
    </source>
</evidence>
<keyword evidence="7 9" id="KW-1133">Transmembrane helix</keyword>
<dbReference type="InterPro" id="IPR001872">
    <property type="entry name" value="Peptidase_A8"/>
</dbReference>
<dbReference type="GO" id="GO:0005886">
    <property type="term" value="C:plasma membrane"/>
    <property type="evidence" value="ECO:0007669"/>
    <property type="project" value="UniProtKB-SubCell"/>
</dbReference>
<dbReference type="Proteomes" id="UP000310636">
    <property type="component" value="Unassembled WGS sequence"/>
</dbReference>
<keyword evidence="8 9" id="KW-0472">Membrane</keyword>
<comment type="pathway">
    <text evidence="9">Protein modification; lipoprotein biosynthesis (signal peptide cleavage).</text>
</comment>
<keyword evidence="5 9" id="KW-0064">Aspartyl protease</keyword>
<keyword evidence="6 9" id="KW-0378">Hydrolase</keyword>
<reference evidence="11 12" key="1">
    <citation type="submission" date="2019-04" db="EMBL/GenBank/DDBJ databases">
        <title>Cohnella sp. nov. isolated from preserved vegetables.</title>
        <authorList>
            <person name="Lin S.-Y."/>
            <person name="Hung M.-H."/>
            <person name="Young C.-C."/>
        </authorList>
    </citation>
    <scope>NUCLEOTIDE SEQUENCE [LARGE SCALE GENOMIC DNA]</scope>
    <source>
        <strain evidence="11 12">CC-MHH1044</strain>
    </source>
</reference>
<name>A0A4S4BGB5_9BACL</name>
<protein>
    <recommendedName>
        <fullName evidence="9">Lipoprotein signal peptidase</fullName>
        <ecNumber evidence="9">3.4.23.36</ecNumber>
    </recommendedName>
    <alternativeName>
        <fullName evidence="9">Prolipoprotein signal peptidase</fullName>
    </alternativeName>
    <alternativeName>
        <fullName evidence="9">Signal peptidase II</fullName>
        <shortName evidence="9">SPase II</shortName>
    </alternativeName>
</protein>
<organism evidence="11 12">
    <name type="scientific">Cohnella fermenti</name>
    <dbReference type="NCBI Taxonomy" id="2565925"/>
    <lineage>
        <taxon>Bacteria</taxon>
        <taxon>Bacillati</taxon>
        <taxon>Bacillota</taxon>
        <taxon>Bacilli</taxon>
        <taxon>Bacillales</taxon>
        <taxon>Paenibacillaceae</taxon>
        <taxon>Cohnella</taxon>
    </lineage>
</organism>
<dbReference type="AlphaFoldDB" id="A0A4S4BGB5"/>
<comment type="caution">
    <text evidence="9">Lacks conserved residue(s) required for the propagation of feature annotation.</text>
</comment>
<feature type="transmembrane region" description="Helical" evidence="9">
    <location>
        <begin position="164"/>
        <end position="187"/>
    </location>
</feature>
<dbReference type="OrthoDB" id="9810259at2"/>
<dbReference type="EMBL" id="SSOB01000055">
    <property type="protein sequence ID" value="THF73451.1"/>
    <property type="molecule type" value="Genomic_DNA"/>
</dbReference>
<accession>A0A4S4BGB5</accession>
<dbReference type="PANTHER" id="PTHR33695">
    <property type="entry name" value="LIPOPROTEIN SIGNAL PEPTIDASE"/>
    <property type="match status" value="1"/>
</dbReference>
<feature type="transmembrane region" description="Helical" evidence="9">
    <location>
        <begin position="133"/>
        <end position="152"/>
    </location>
</feature>
<sequence>MSFDGILPIPTSLRKFRAGERSRTGVPSRYDLQFGVETMNFLSRRACEVLFYILAVVMLAADQLTKAWVRSNLDIEETTQVAGVHMIHYNNTGASGSFFQGYGQWFVPVAVVVLAVVLYSRYRGKLRSVPMEIGTGLFVAGAVGNAIDRLLYGGVTDFIQFREGIVANIADLCLNVGMIVILVAMFFGRKKAGQPAKHFP</sequence>
<dbReference type="Pfam" id="PF01252">
    <property type="entry name" value="Peptidase_A8"/>
    <property type="match status" value="1"/>
</dbReference>
<feature type="transmembrane region" description="Helical" evidence="9">
    <location>
        <begin position="102"/>
        <end position="121"/>
    </location>
</feature>
<evidence type="ECO:0000256" key="1">
    <source>
        <dbReference type="ARBA" id="ARBA00006139"/>
    </source>
</evidence>
<evidence type="ECO:0000256" key="5">
    <source>
        <dbReference type="ARBA" id="ARBA00022750"/>
    </source>
</evidence>
<keyword evidence="12" id="KW-1185">Reference proteome</keyword>
<dbReference type="PANTHER" id="PTHR33695:SF1">
    <property type="entry name" value="LIPOPROTEIN SIGNAL PEPTIDASE"/>
    <property type="match status" value="1"/>
</dbReference>
<feature type="active site" evidence="9">
    <location>
        <position position="157"/>
    </location>
</feature>
<dbReference type="UniPathway" id="UPA00665"/>
<evidence type="ECO:0000256" key="2">
    <source>
        <dbReference type="ARBA" id="ARBA00022475"/>
    </source>
</evidence>
<dbReference type="NCBIfam" id="TIGR00077">
    <property type="entry name" value="lspA"/>
    <property type="match status" value="1"/>
</dbReference>
<dbReference type="HAMAP" id="MF_00161">
    <property type="entry name" value="LspA"/>
    <property type="match status" value="1"/>
</dbReference>
<keyword evidence="2 9" id="KW-1003">Cell membrane</keyword>
<proteinExistence type="inferred from homology"/>
<evidence type="ECO:0000313" key="11">
    <source>
        <dbReference type="EMBL" id="THF73451.1"/>
    </source>
</evidence>
<dbReference type="GO" id="GO:0006508">
    <property type="term" value="P:proteolysis"/>
    <property type="evidence" value="ECO:0007669"/>
    <property type="project" value="UniProtKB-KW"/>
</dbReference>
<dbReference type="PRINTS" id="PR00781">
    <property type="entry name" value="LIPOSIGPTASE"/>
</dbReference>
<keyword evidence="3 9" id="KW-0645">Protease</keyword>
<dbReference type="EC" id="3.4.23.36" evidence="9"/>
<keyword evidence="4 9" id="KW-0812">Transmembrane</keyword>